<dbReference type="AlphaFoldDB" id="A0A165FB73"/>
<dbReference type="PROSITE" id="PS51257">
    <property type="entry name" value="PROKAR_LIPOPROTEIN"/>
    <property type="match status" value="1"/>
</dbReference>
<protein>
    <submittedName>
        <fullName evidence="1">Uncharacterized protein</fullName>
    </submittedName>
</protein>
<dbReference type="InParanoid" id="A0A165FB73"/>
<evidence type="ECO:0000313" key="2">
    <source>
        <dbReference type="Proteomes" id="UP000077266"/>
    </source>
</evidence>
<proteinExistence type="predicted"/>
<accession>A0A165FB73</accession>
<gene>
    <name evidence="1" type="ORF">EXIGLDRAFT_722433</name>
</gene>
<dbReference type="Proteomes" id="UP000077266">
    <property type="component" value="Unassembled WGS sequence"/>
</dbReference>
<sequence length="98" mass="10990">MIRDNDYARYMIMNRPQASGCFWCACKMPQRAETFSDEITSGRVPVTGVAGCKPSRPHTVPRSVACDSCRNAYSDSEAVFYSDGWGLNGWNLRLNTDE</sequence>
<evidence type="ECO:0000313" key="1">
    <source>
        <dbReference type="EMBL" id="KZV88712.1"/>
    </source>
</evidence>
<keyword evidence="2" id="KW-1185">Reference proteome</keyword>
<name>A0A165FB73_EXIGL</name>
<organism evidence="1 2">
    <name type="scientific">Exidia glandulosa HHB12029</name>
    <dbReference type="NCBI Taxonomy" id="1314781"/>
    <lineage>
        <taxon>Eukaryota</taxon>
        <taxon>Fungi</taxon>
        <taxon>Dikarya</taxon>
        <taxon>Basidiomycota</taxon>
        <taxon>Agaricomycotina</taxon>
        <taxon>Agaricomycetes</taxon>
        <taxon>Auriculariales</taxon>
        <taxon>Exidiaceae</taxon>
        <taxon>Exidia</taxon>
    </lineage>
</organism>
<dbReference type="EMBL" id="KV426092">
    <property type="protein sequence ID" value="KZV88712.1"/>
    <property type="molecule type" value="Genomic_DNA"/>
</dbReference>
<reference evidence="1 2" key="1">
    <citation type="journal article" date="2016" name="Mol. Biol. Evol.">
        <title>Comparative Genomics of Early-Diverging Mushroom-Forming Fungi Provides Insights into the Origins of Lignocellulose Decay Capabilities.</title>
        <authorList>
            <person name="Nagy L.G."/>
            <person name="Riley R."/>
            <person name="Tritt A."/>
            <person name="Adam C."/>
            <person name="Daum C."/>
            <person name="Floudas D."/>
            <person name="Sun H."/>
            <person name="Yadav J.S."/>
            <person name="Pangilinan J."/>
            <person name="Larsson K.H."/>
            <person name="Matsuura K."/>
            <person name="Barry K."/>
            <person name="Labutti K."/>
            <person name="Kuo R."/>
            <person name="Ohm R.A."/>
            <person name="Bhattacharya S.S."/>
            <person name="Shirouzu T."/>
            <person name="Yoshinaga Y."/>
            <person name="Martin F.M."/>
            <person name="Grigoriev I.V."/>
            <person name="Hibbett D.S."/>
        </authorList>
    </citation>
    <scope>NUCLEOTIDE SEQUENCE [LARGE SCALE GENOMIC DNA]</scope>
    <source>
        <strain evidence="1 2">HHB12029</strain>
    </source>
</reference>